<organism evidence="1 2">
    <name type="scientific">Eragrostis curvula</name>
    <name type="common">weeping love grass</name>
    <dbReference type="NCBI Taxonomy" id="38414"/>
    <lineage>
        <taxon>Eukaryota</taxon>
        <taxon>Viridiplantae</taxon>
        <taxon>Streptophyta</taxon>
        <taxon>Embryophyta</taxon>
        <taxon>Tracheophyta</taxon>
        <taxon>Spermatophyta</taxon>
        <taxon>Magnoliopsida</taxon>
        <taxon>Liliopsida</taxon>
        <taxon>Poales</taxon>
        <taxon>Poaceae</taxon>
        <taxon>PACMAD clade</taxon>
        <taxon>Chloridoideae</taxon>
        <taxon>Eragrostideae</taxon>
        <taxon>Eragrostidinae</taxon>
        <taxon>Eragrostis</taxon>
    </lineage>
</organism>
<keyword evidence="2" id="KW-1185">Reference proteome</keyword>
<evidence type="ECO:0000313" key="1">
    <source>
        <dbReference type="EMBL" id="TVU23719.1"/>
    </source>
</evidence>
<dbReference type="EMBL" id="RWGY01000013">
    <property type="protein sequence ID" value="TVU23719.1"/>
    <property type="molecule type" value="Genomic_DNA"/>
</dbReference>
<proteinExistence type="predicted"/>
<dbReference type="AlphaFoldDB" id="A0A5J9UIV2"/>
<protein>
    <submittedName>
        <fullName evidence="1">Uncharacterized protein</fullName>
    </submittedName>
</protein>
<accession>A0A5J9UIV2</accession>
<gene>
    <name evidence="1" type="ORF">EJB05_26098</name>
</gene>
<name>A0A5J9UIV2_9POAL</name>
<sequence length="75" mass="8051">SIIKIDRFTWNTHQGVVVDSVSETPGKSSLLSYLKPPVTPAIHIGTLEDPGVVATLIHFGCKVSARLGPAITYCF</sequence>
<dbReference type="Gramene" id="TVU23719">
    <property type="protein sequence ID" value="TVU23719"/>
    <property type="gene ID" value="EJB05_26098"/>
</dbReference>
<comment type="caution">
    <text evidence="1">The sequence shown here is derived from an EMBL/GenBank/DDBJ whole genome shotgun (WGS) entry which is preliminary data.</text>
</comment>
<evidence type="ECO:0000313" key="2">
    <source>
        <dbReference type="Proteomes" id="UP000324897"/>
    </source>
</evidence>
<reference evidence="1 2" key="1">
    <citation type="journal article" date="2019" name="Sci. Rep.">
        <title>A high-quality genome of Eragrostis curvula grass provides insights into Poaceae evolution and supports new strategies to enhance forage quality.</title>
        <authorList>
            <person name="Carballo J."/>
            <person name="Santos B.A.C.M."/>
            <person name="Zappacosta D."/>
            <person name="Garbus I."/>
            <person name="Selva J.P."/>
            <person name="Gallo C.A."/>
            <person name="Diaz A."/>
            <person name="Albertini E."/>
            <person name="Caccamo M."/>
            <person name="Echenique V."/>
        </authorList>
    </citation>
    <scope>NUCLEOTIDE SEQUENCE [LARGE SCALE GENOMIC DNA]</scope>
    <source>
        <strain evidence="2">cv. Victoria</strain>
        <tissue evidence="1">Leaf</tissue>
    </source>
</reference>
<feature type="non-terminal residue" evidence="1">
    <location>
        <position position="1"/>
    </location>
</feature>
<dbReference type="Proteomes" id="UP000324897">
    <property type="component" value="Chromosome 2"/>
</dbReference>